<reference evidence="3" key="1">
    <citation type="journal article" date="2017" name="Front. Cell. Infect. Microbiol.">
        <title>The Distinct Transcriptional Response of the Midgut of Amblyomma sculptum and Amblyomma aureolatum Ticks to Rickettsia rickettsii Correlates to Their Differences in Susceptibility to Infection.</title>
        <authorList>
            <person name="Martins L.A."/>
            <person name="Galletti M.F.B.M."/>
            <person name="Ribeiro J.M."/>
            <person name="Fujita A."/>
            <person name="Costa F.B."/>
            <person name="Labruna M.B."/>
            <person name="Daffre S."/>
            <person name="Fogaca A.C."/>
        </authorList>
    </citation>
    <scope>NUCLEOTIDE SEQUENCE</scope>
</reference>
<keyword evidence="2" id="KW-0732">Signal</keyword>
<accession>A0A1E1X0S8</accession>
<dbReference type="AlphaFoldDB" id="A0A1E1X0S8"/>
<feature type="signal peptide" evidence="2">
    <location>
        <begin position="1"/>
        <end position="24"/>
    </location>
</feature>
<sequence length="154" mass="16936">MAGQAILAFSWLAAVAFFAHYACAGKLPESTSEEKGGDLRPELSSSYGSLTSWNNEFPSVKGYPRNQYGWERNTEVETKGIVKVTTITYEEGTKLAKWVIAIIVIVPLLIVIGIIVLCVCVCRVCSRRTVHTTTYVYQEGPPPYPASAGKQMNK</sequence>
<feature type="transmembrane region" description="Helical" evidence="1">
    <location>
        <begin position="98"/>
        <end position="122"/>
    </location>
</feature>
<organism evidence="3">
    <name type="scientific">Amblyomma aureolatum</name>
    <dbReference type="NCBI Taxonomy" id="187763"/>
    <lineage>
        <taxon>Eukaryota</taxon>
        <taxon>Metazoa</taxon>
        <taxon>Ecdysozoa</taxon>
        <taxon>Arthropoda</taxon>
        <taxon>Chelicerata</taxon>
        <taxon>Arachnida</taxon>
        <taxon>Acari</taxon>
        <taxon>Parasitiformes</taxon>
        <taxon>Ixodida</taxon>
        <taxon>Ixodoidea</taxon>
        <taxon>Ixodidae</taxon>
        <taxon>Amblyomminae</taxon>
        <taxon>Amblyomma</taxon>
    </lineage>
</organism>
<keyword evidence="1" id="KW-1133">Transmembrane helix</keyword>
<proteinExistence type="evidence at transcript level"/>
<evidence type="ECO:0000313" key="3">
    <source>
        <dbReference type="EMBL" id="JAT92857.1"/>
    </source>
</evidence>
<dbReference type="EMBL" id="GFAC01006331">
    <property type="protein sequence ID" value="JAT92857.1"/>
    <property type="molecule type" value="mRNA"/>
</dbReference>
<protein>
    <submittedName>
        <fullName evidence="3">Uncharacterized protein</fullName>
    </submittedName>
</protein>
<feature type="non-terminal residue" evidence="3">
    <location>
        <position position="154"/>
    </location>
</feature>
<feature type="chain" id="PRO_5009115833" evidence="2">
    <location>
        <begin position="25"/>
        <end position="154"/>
    </location>
</feature>
<evidence type="ECO:0000256" key="1">
    <source>
        <dbReference type="SAM" id="Phobius"/>
    </source>
</evidence>
<keyword evidence="1" id="KW-0472">Membrane</keyword>
<evidence type="ECO:0000256" key="2">
    <source>
        <dbReference type="SAM" id="SignalP"/>
    </source>
</evidence>
<name>A0A1E1X0S8_9ACAR</name>
<keyword evidence="1" id="KW-0812">Transmembrane</keyword>